<evidence type="ECO:0000256" key="2">
    <source>
        <dbReference type="ARBA" id="ARBA00009665"/>
    </source>
</evidence>
<dbReference type="EMBL" id="AZGY01000005">
    <property type="protein sequence ID" value="KZZ98363.1"/>
    <property type="molecule type" value="Genomic_DNA"/>
</dbReference>
<dbReference type="GO" id="GO:0006817">
    <property type="term" value="P:phosphate ion transport"/>
    <property type="evidence" value="ECO:0007669"/>
    <property type="project" value="TreeGrafter"/>
</dbReference>
<feature type="compositionally biased region" description="Basic and acidic residues" evidence="6">
    <location>
        <begin position="329"/>
        <end position="342"/>
    </location>
</feature>
<dbReference type="AlphaFoldDB" id="A0A168E2Z0"/>
<dbReference type="GO" id="GO:0016036">
    <property type="term" value="P:cellular response to phosphate starvation"/>
    <property type="evidence" value="ECO:0007669"/>
    <property type="project" value="TreeGrafter"/>
</dbReference>
<dbReference type="InterPro" id="IPR004331">
    <property type="entry name" value="SPX_dom"/>
</dbReference>
<proteinExistence type="inferred from homology"/>
<feature type="domain" description="EXS" evidence="8">
    <location>
        <begin position="650"/>
        <end position="844"/>
    </location>
</feature>
<feature type="transmembrane region" description="Helical" evidence="7">
    <location>
        <begin position="763"/>
        <end position="783"/>
    </location>
</feature>
<keyword evidence="3 7" id="KW-0812">Transmembrane</keyword>
<evidence type="ECO:0000259" key="9">
    <source>
        <dbReference type="PROSITE" id="PS51382"/>
    </source>
</evidence>
<feature type="transmembrane region" description="Helical" evidence="7">
    <location>
        <begin position="537"/>
        <end position="556"/>
    </location>
</feature>
<feature type="region of interest" description="Disordered" evidence="6">
    <location>
        <begin position="313"/>
        <end position="342"/>
    </location>
</feature>
<evidence type="ECO:0000256" key="6">
    <source>
        <dbReference type="SAM" id="MobiDB-lite"/>
    </source>
</evidence>
<reference evidence="10 11" key="1">
    <citation type="journal article" date="2016" name="Genome Biol. Evol.">
        <title>Divergent and convergent evolution of fungal pathogenicity.</title>
        <authorList>
            <person name="Shang Y."/>
            <person name="Xiao G."/>
            <person name="Zheng P."/>
            <person name="Cen K."/>
            <person name="Zhan S."/>
            <person name="Wang C."/>
        </authorList>
    </citation>
    <scope>NUCLEOTIDE SEQUENCE [LARGE SCALE GENOMIC DNA]</scope>
    <source>
        <strain evidence="10 11">RCEF 2490</strain>
    </source>
</reference>
<dbReference type="CDD" id="cd14475">
    <property type="entry name" value="SPX_SYG1_like"/>
    <property type="match status" value="1"/>
</dbReference>
<evidence type="ECO:0000256" key="7">
    <source>
        <dbReference type="SAM" id="Phobius"/>
    </source>
</evidence>
<dbReference type="PANTHER" id="PTHR10783">
    <property type="entry name" value="XENOTROPIC AND POLYTROPIC RETROVIRUS RECEPTOR 1-RELATED"/>
    <property type="match status" value="1"/>
</dbReference>
<evidence type="ECO:0000313" key="11">
    <source>
        <dbReference type="Proteomes" id="UP000078544"/>
    </source>
</evidence>
<dbReference type="InterPro" id="IPR004342">
    <property type="entry name" value="EXS_C"/>
</dbReference>
<comment type="subcellular location">
    <subcellularLocation>
        <location evidence="1">Membrane</location>
        <topology evidence="1">Multi-pass membrane protein</topology>
    </subcellularLocation>
</comment>
<feature type="compositionally biased region" description="Low complexity" evidence="6">
    <location>
        <begin position="70"/>
        <end position="83"/>
    </location>
</feature>
<organism evidence="10 11">
    <name type="scientific">Moelleriella libera RCEF 2490</name>
    <dbReference type="NCBI Taxonomy" id="1081109"/>
    <lineage>
        <taxon>Eukaryota</taxon>
        <taxon>Fungi</taxon>
        <taxon>Dikarya</taxon>
        <taxon>Ascomycota</taxon>
        <taxon>Pezizomycotina</taxon>
        <taxon>Sordariomycetes</taxon>
        <taxon>Hypocreomycetidae</taxon>
        <taxon>Hypocreales</taxon>
        <taxon>Clavicipitaceae</taxon>
        <taxon>Moelleriella</taxon>
    </lineage>
</organism>
<feature type="domain" description="SPX" evidence="9">
    <location>
        <begin position="1"/>
        <end position="398"/>
    </location>
</feature>
<evidence type="ECO:0000256" key="3">
    <source>
        <dbReference type="ARBA" id="ARBA00022692"/>
    </source>
</evidence>
<dbReference type="GO" id="GO:0005886">
    <property type="term" value="C:plasma membrane"/>
    <property type="evidence" value="ECO:0007669"/>
    <property type="project" value="TreeGrafter"/>
</dbReference>
<feature type="transmembrane region" description="Helical" evidence="7">
    <location>
        <begin position="493"/>
        <end position="516"/>
    </location>
</feature>
<feature type="compositionally biased region" description="Polar residues" evidence="6">
    <location>
        <begin position="856"/>
        <end position="872"/>
    </location>
</feature>
<dbReference type="PANTHER" id="PTHR10783:SF103">
    <property type="entry name" value="SOLUTE CARRIER FAMILY 53 MEMBER 1"/>
    <property type="match status" value="1"/>
</dbReference>
<dbReference type="Proteomes" id="UP000078544">
    <property type="component" value="Unassembled WGS sequence"/>
</dbReference>
<sequence length="966" mass="111478">MKFAKELERDAVPEWRIKYLDYKAGKKHIKALSKVVKKSPRGQPSQQDRSDRTSALPEPTPGPAPKPTPERSNGASASISRSSPLAHNKSEGNDLQYGSFIPSPRILSSEGLENQRNFALPPPAIMAFESPKLTRPAVNLKSHGRKLFSQRRASIVSDPVVPTRHSLNSAPSPQHPDAEPVLQQSRSQLGRVLSHVRSPRKRNSWLAENNARNSDLVEEKKREFYSFLDSELQKVESFYRTKEDQAGQRLLVLRQQLHEMKNRRVSEIPVFRKNDTGREDRISPENSNHKIDGWVRPIKAWIFPLGPNSKAMRDMRTTPYLPSRTPASDGDRDYSRRRQEEDVSYRTAKRKLKLALQEFYRGLELLKSYAMLNRTAFRKLNKKFDKAAETRQPLKYMNEKVNKAWFVNSDVLDGYVRAVEGLYGHYFERDNLKIATSKLRSLTEKPASESGSSFMNGFFVGTALVFNIEGVIYGSQLLIDDDPRIRSQTSYLLQLYAGYFLMLFMVSLFCINCFIWSKNRINYPFIFEFDQRHLLDWRRLAEFPSFFFMLLGIFMWMNFSRYGADWLYIYYPVFLISITIAIIFFPGRVLKHKSRKWFAYAHWRLLLAGIYPVEFRDFFLGDMYCSLTYSMANIELFFCLYANRWNEPSQCNSSHSRLLGFFLALPPIWRLFQCLRRYYDTRNIFPHLANGGKYVVTICAAVTLSLYRMNNTSSTLALFIALSSVNAIYVSIWDLLMDFSLLQPDARRRGLRDILAFKSPWPYYFIMTVDPVLRFVWIFYAIFTHDSQHSNIISFVVSFMEILRRGMWALFRVENEHCANVSQYKASRDVPLPYRIEPLMDRASSESSPAMEPDSHAQQGHLAQTASSTTAVGTPRRLTDTARSLSKTFAGAHMQDFEKRRKPGSQEAEREERATAESDDDDDDDDDEDDDDNDDNDDGHQEGAGLMMEAGEARGHARPTGNHRSL</sequence>
<dbReference type="GO" id="GO:0005794">
    <property type="term" value="C:Golgi apparatus"/>
    <property type="evidence" value="ECO:0007669"/>
    <property type="project" value="TreeGrafter"/>
</dbReference>
<evidence type="ECO:0000256" key="1">
    <source>
        <dbReference type="ARBA" id="ARBA00004141"/>
    </source>
</evidence>
<feature type="region of interest" description="Disordered" evidence="6">
    <location>
        <begin position="33"/>
        <end position="97"/>
    </location>
</feature>
<feature type="region of interest" description="Disordered" evidence="6">
    <location>
        <begin position="842"/>
        <end position="876"/>
    </location>
</feature>
<dbReference type="OrthoDB" id="9970435at2759"/>
<dbReference type="STRING" id="1081109.A0A168E2Z0"/>
<feature type="transmembrane region" description="Helical" evidence="7">
    <location>
        <begin position="454"/>
        <end position="473"/>
    </location>
</feature>
<keyword evidence="5 7" id="KW-0472">Membrane</keyword>
<keyword evidence="4 7" id="KW-1133">Transmembrane helix</keyword>
<feature type="compositionally biased region" description="Basic and acidic residues" evidence="6">
    <location>
        <begin position="907"/>
        <end position="916"/>
    </location>
</feature>
<protein>
    <submittedName>
        <fullName evidence="10">Exs</fullName>
    </submittedName>
</protein>
<dbReference type="Pfam" id="PF03124">
    <property type="entry name" value="EXS"/>
    <property type="match status" value="1"/>
</dbReference>
<evidence type="ECO:0000256" key="4">
    <source>
        <dbReference type="ARBA" id="ARBA00022989"/>
    </source>
</evidence>
<evidence type="ECO:0000256" key="5">
    <source>
        <dbReference type="ARBA" id="ARBA00023136"/>
    </source>
</evidence>
<gene>
    <name evidence="10" type="ORF">AAL_02881</name>
</gene>
<feature type="compositionally biased region" description="Acidic residues" evidence="6">
    <location>
        <begin position="917"/>
        <end position="937"/>
    </location>
</feature>
<dbReference type="GO" id="GO:0000822">
    <property type="term" value="F:inositol hexakisphosphate binding"/>
    <property type="evidence" value="ECO:0007669"/>
    <property type="project" value="TreeGrafter"/>
</dbReference>
<comment type="similarity">
    <text evidence="2">Belongs to the SYG1 (TC 2.A.94) family.</text>
</comment>
<feature type="transmembrane region" description="Helical" evidence="7">
    <location>
        <begin position="568"/>
        <end position="585"/>
    </location>
</feature>
<accession>A0A168E2Z0</accession>
<evidence type="ECO:0000259" key="8">
    <source>
        <dbReference type="PROSITE" id="PS51380"/>
    </source>
</evidence>
<feature type="region of interest" description="Disordered" evidence="6">
    <location>
        <begin position="888"/>
        <end position="966"/>
    </location>
</feature>
<dbReference type="PROSITE" id="PS51380">
    <property type="entry name" value="EXS"/>
    <property type="match status" value="1"/>
</dbReference>
<keyword evidence="11" id="KW-1185">Reference proteome</keyword>
<name>A0A168E2Z0_9HYPO</name>
<feature type="compositionally biased region" description="Pro residues" evidence="6">
    <location>
        <begin position="58"/>
        <end position="67"/>
    </location>
</feature>
<feature type="transmembrane region" description="Helical" evidence="7">
    <location>
        <begin position="716"/>
        <end position="742"/>
    </location>
</feature>
<comment type="caution">
    <text evidence="10">The sequence shown here is derived from an EMBL/GenBank/DDBJ whole genome shotgun (WGS) entry which is preliminary data.</text>
</comment>
<evidence type="ECO:0000313" key="10">
    <source>
        <dbReference type="EMBL" id="KZZ98363.1"/>
    </source>
</evidence>
<dbReference type="Pfam" id="PF03105">
    <property type="entry name" value="SPX"/>
    <property type="match status" value="1"/>
</dbReference>
<dbReference type="PROSITE" id="PS51382">
    <property type="entry name" value="SPX"/>
    <property type="match status" value="1"/>
</dbReference>